<accession>A0A5J5F9E7</accession>
<reference evidence="3 4" key="1">
    <citation type="submission" date="2019-09" db="EMBL/GenBank/DDBJ databases">
        <title>Draft genome of the ectomycorrhizal ascomycete Sphaerosporella brunnea.</title>
        <authorList>
            <consortium name="DOE Joint Genome Institute"/>
            <person name="Benucci G.M."/>
            <person name="Marozzi G."/>
            <person name="Antonielli L."/>
            <person name="Sanchez S."/>
            <person name="Marco P."/>
            <person name="Wang X."/>
            <person name="Falini L.B."/>
            <person name="Barry K."/>
            <person name="Haridas S."/>
            <person name="Lipzen A."/>
            <person name="Labutti K."/>
            <person name="Grigoriev I.V."/>
            <person name="Murat C."/>
            <person name="Martin F."/>
            <person name="Albertini E."/>
            <person name="Donnini D."/>
            <person name="Bonito G."/>
        </authorList>
    </citation>
    <scope>NUCLEOTIDE SEQUENCE [LARGE SCALE GENOMIC DNA]</scope>
    <source>
        <strain evidence="3 4">Sb_GMNB300</strain>
    </source>
</reference>
<keyword evidence="4" id="KW-1185">Reference proteome</keyword>
<evidence type="ECO:0000256" key="1">
    <source>
        <dbReference type="SAM" id="MobiDB-lite"/>
    </source>
</evidence>
<feature type="region of interest" description="Disordered" evidence="1">
    <location>
        <begin position="31"/>
        <end position="51"/>
    </location>
</feature>
<feature type="compositionally biased region" description="Basic residues" evidence="1">
    <location>
        <begin position="31"/>
        <end position="43"/>
    </location>
</feature>
<comment type="caution">
    <text evidence="3">The sequence shown here is derived from an EMBL/GenBank/DDBJ whole genome shotgun (WGS) entry which is preliminary data.</text>
</comment>
<organism evidence="3 4">
    <name type="scientific">Sphaerosporella brunnea</name>
    <dbReference type="NCBI Taxonomy" id="1250544"/>
    <lineage>
        <taxon>Eukaryota</taxon>
        <taxon>Fungi</taxon>
        <taxon>Dikarya</taxon>
        <taxon>Ascomycota</taxon>
        <taxon>Pezizomycotina</taxon>
        <taxon>Pezizomycetes</taxon>
        <taxon>Pezizales</taxon>
        <taxon>Pyronemataceae</taxon>
        <taxon>Sphaerosporella</taxon>
    </lineage>
</organism>
<keyword evidence="2" id="KW-1133">Transmembrane helix</keyword>
<evidence type="ECO:0000313" key="3">
    <source>
        <dbReference type="EMBL" id="KAA8913728.1"/>
    </source>
</evidence>
<dbReference type="Proteomes" id="UP000326924">
    <property type="component" value="Unassembled WGS sequence"/>
</dbReference>
<evidence type="ECO:0000256" key="2">
    <source>
        <dbReference type="SAM" id="Phobius"/>
    </source>
</evidence>
<keyword evidence="2" id="KW-0472">Membrane</keyword>
<gene>
    <name evidence="3" type="ORF">FN846DRAFT_57236</name>
</gene>
<name>A0A5J5F9E7_9PEZI</name>
<proteinExistence type="predicted"/>
<sequence>MDGLEYCRLLGLLMSVVGAVLLAFVSFRSRKRSNGPSKRSKRPQKTEKQTNGVQCTVIQNCTGGSVQRFDTARKGFVPCPKRKGRGNVPGRLPAWCSSDFAGASLRSSAFPGCTRTSSCSGAGAGGSAAARRVRLARRRVRLAGRSATPFCDLHFSRAHIARGSPVQKASGSEQQSA</sequence>
<feature type="transmembrane region" description="Helical" evidence="2">
    <location>
        <begin position="6"/>
        <end position="27"/>
    </location>
</feature>
<dbReference type="EMBL" id="VXIS01000012">
    <property type="protein sequence ID" value="KAA8913728.1"/>
    <property type="molecule type" value="Genomic_DNA"/>
</dbReference>
<evidence type="ECO:0000313" key="4">
    <source>
        <dbReference type="Proteomes" id="UP000326924"/>
    </source>
</evidence>
<dbReference type="AlphaFoldDB" id="A0A5J5F9E7"/>
<protein>
    <submittedName>
        <fullName evidence="3">Uncharacterized protein</fullName>
    </submittedName>
</protein>
<dbReference type="InParanoid" id="A0A5J5F9E7"/>
<keyword evidence="2" id="KW-0812">Transmembrane</keyword>